<feature type="chain" id="PRO_5045931073" evidence="7">
    <location>
        <begin position="24"/>
        <end position="305"/>
    </location>
</feature>
<comment type="caution">
    <text evidence="9">The sequence shown here is derived from an EMBL/GenBank/DDBJ whole genome shotgun (WGS) entry which is preliminary data.</text>
</comment>
<evidence type="ECO:0000256" key="1">
    <source>
        <dbReference type="ARBA" id="ARBA00004196"/>
    </source>
</evidence>
<dbReference type="EMBL" id="JBITMB010000002">
    <property type="protein sequence ID" value="MFI7440265.1"/>
    <property type="molecule type" value="Genomic_DNA"/>
</dbReference>
<feature type="compositionally biased region" description="Low complexity" evidence="5">
    <location>
        <begin position="231"/>
        <end position="245"/>
    </location>
</feature>
<evidence type="ECO:0000259" key="8">
    <source>
        <dbReference type="Pfam" id="PF04234"/>
    </source>
</evidence>
<evidence type="ECO:0000256" key="7">
    <source>
        <dbReference type="SAM" id="SignalP"/>
    </source>
</evidence>
<dbReference type="Pfam" id="PF04234">
    <property type="entry name" value="CopC"/>
    <property type="match status" value="1"/>
</dbReference>
<sequence>MRRLLTVLVLACAVAGLPAPALAHNVLVGSDPKDGATLSSAPDRITLVFDQPARKGYAQVSVTGPDGASHVDGEAVVAAEKVSVKVEPLPANGAYTVGYRVLSADGHPITGKITFTLKAVAPATTGQPVPGPPPSTGAGQPVPPTSGGQPVPETQAPTTTTDGATASDALPADEVQRAEAYEAAANGGAGMAVVWIVGALLVLAAGTAVALRRSRPSPAPYAVPTRPGEDTAATPPGQGTAATPPDEGATATRSGDGTAAAPPDEGTGATRPADGTAAVRSGEGTGAVRSGEGTGAARSGEGTGA</sequence>
<accession>A0ABW8A0G5</accession>
<reference evidence="9 10" key="1">
    <citation type="submission" date="2024-10" db="EMBL/GenBank/DDBJ databases">
        <title>The Natural Products Discovery Center: Release of the First 8490 Sequenced Strains for Exploring Actinobacteria Biosynthetic Diversity.</title>
        <authorList>
            <person name="Kalkreuter E."/>
            <person name="Kautsar S.A."/>
            <person name="Yang D."/>
            <person name="Bader C.D."/>
            <person name="Teijaro C.N."/>
            <person name="Fluegel L."/>
            <person name="Davis C.M."/>
            <person name="Simpson J.R."/>
            <person name="Lauterbach L."/>
            <person name="Steele A.D."/>
            <person name="Gui C."/>
            <person name="Meng S."/>
            <person name="Li G."/>
            <person name="Viehrig K."/>
            <person name="Ye F."/>
            <person name="Su P."/>
            <person name="Kiefer A.F."/>
            <person name="Nichols A."/>
            <person name="Cepeda A.J."/>
            <person name="Yan W."/>
            <person name="Fan B."/>
            <person name="Jiang Y."/>
            <person name="Adhikari A."/>
            <person name="Zheng C.-J."/>
            <person name="Schuster L."/>
            <person name="Cowan T.M."/>
            <person name="Smanski M.J."/>
            <person name="Chevrette M.G."/>
            <person name="De Carvalho L.P.S."/>
            <person name="Shen B."/>
        </authorList>
    </citation>
    <scope>NUCLEOTIDE SEQUENCE [LARGE SCALE GENOMIC DNA]</scope>
    <source>
        <strain evidence="9 10">NPDC049503</strain>
    </source>
</reference>
<comment type="subcellular location">
    <subcellularLocation>
        <location evidence="1">Cell envelope</location>
    </subcellularLocation>
</comment>
<keyword evidence="6" id="KW-0472">Membrane</keyword>
<protein>
    <submittedName>
        <fullName evidence="9">Copper resistance protein CopC</fullName>
    </submittedName>
</protein>
<feature type="region of interest" description="Disordered" evidence="5">
    <location>
        <begin position="124"/>
        <end position="167"/>
    </location>
</feature>
<feature type="region of interest" description="Disordered" evidence="5">
    <location>
        <begin position="215"/>
        <end position="305"/>
    </location>
</feature>
<dbReference type="Proteomes" id="UP001612928">
    <property type="component" value="Unassembled WGS sequence"/>
</dbReference>
<keyword evidence="3 7" id="KW-0732">Signal</keyword>
<dbReference type="Gene3D" id="2.60.40.1220">
    <property type="match status" value="1"/>
</dbReference>
<feature type="domain" description="CopC" evidence="8">
    <location>
        <begin position="24"/>
        <end position="117"/>
    </location>
</feature>
<keyword evidence="6" id="KW-0812">Transmembrane</keyword>
<organism evidence="9 10">
    <name type="scientific">Nonomuraea indica</name>
    <dbReference type="NCBI Taxonomy" id="1581193"/>
    <lineage>
        <taxon>Bacteria</taxon>
        <taxon>Bacillati</taxon>
        <taxon>Actinomycetota</taxon>
        <taxon>Actinomycetes</taxon>
        <taxon>Streptosporangiales</taxon>
        <taxon>Streptosporangiaceae</taxon>
        <taxon>Nonomuraea</taxon>
    </lineage>
</organism>
<dbReference type="RefSeq" id="WP_397019963.1">
    <property type="nucleotide sequence ID" value="NZ_JBITMB010000002.1"/>
</dbReference>
<dbReference type="InterPro" id="IPR032694">
    <property type="entry name" value="CopC/D"/>
</dbReference>
<feature type="signal peptide" evidence="7">
    <location>
        <begin position="1"/>
        <end position="23"/>
    </location>
</feature>
<evidence type="ECO:0000256" key="2">
    <source>
        <dbReference type="ARBA" id="ARBA00022723"/>
    </source>
</evidence>
<evidence type="ECO:0000313" key="9">
    <source>
        <dbReference type="EMBL" id="MFI7440265.1"/>
    </source>
</evidence>
<evidence type="ECO:0000313" key="10">
    <source>
        <dbReference type="Proteomes" id="UP001612928"/>
    </source>
</evidence>
<evidence type="ECO:0000256" key="3">
    <source>
        <dbReference type="ARBA" id="ARBA00022729"/>
    </source>
</evidence>
<dbReference type="InterPro" id="IPR014755">
    <property type="entry name" value="Cu-Rt/internalin_Ig-like"/>
</dbReference>
<name>A0ABW8A0G5_9ACTN</name>
<dbReference type="SUPFAM" id="SSF81296">
    <property type="entry name" value="E set domains"/>
    <property type="match status" value="1"/>
</dbReference>
<keyword evidence="10" id="KW-1185">Reference proteome</keyword>
<dbReference type="InterPro" id="IPR014756">
    <property type="entry name" value="Ig_E-set"/>
</dbReference>
<keyword evidence="6" id="KW-1133">Transmembrane helix</keyword>
<feature type="transmembrane region" description="Helical" evidence="6">
    <location>
        <begin position="192"/>
        <end position="211"/>
    </location>
</feature>
<feature type="compositionally biased region" description="Low complexity" evidence="5">
    <location>
        <begin position="154"/>
        <end position="167"/>
    </location>
</feature>
<dbReference type="PANTHER" id="PTHR34820:SF4">
    <property type="entry name" value="INNER MEMBRANE PROTEIN YEBZ"/>
    <property type="match status" value="1"/>
</dbReference>
<evidence type="ECO:0000256" key="4">
    <source>
        <dbReference type="ARBA" id="ARBA00023008"/>
    </source>
</evidence>
<keyword evidence="2" id="KW-0479">Metal-binding</keyword>
<proteinExistence type="predicted"/>
<dbReference type="PANTHER" id="PTHR34820">
    <property type="entry name" value="INNER MEMBRANE PROTEIN YEBZ"/>
    <property type="match status" value="1"/>
</dbReference>
<gene>
    <name evidence="9" type="ORF">ACIBP5_09910</name>
</gene>
<dbReference type="InterPro" id="IPR007348">
    <property type="entry name" value="CopC_dom"/>
</dbReference>
<evidence type="ECO:0000256" key="6">
    <source>
        <dbReference type="SAM" id="Phobius"/>
    </source>
</evidence>
<keyword evidence="4" id="KW-0186">Copper</keyword>
<evidence type="ECO:0000256" key="5">
    <source>
        <dbReference type="SAM" id="MobiDB-lite"/>
    </source>
</evidence>